<evidence type="ECO:0000259" key="3">
    <source>
        <dbReference type="PROSITE" id="PS50977"/>
    </source>
</evidence>
<feature type="domain" description="HTH tetR-type" evidence="3">
    <location>
        <begin position="8"/>
        <end position="68"/>
    </location>
</feature>
<evidence type="ECO:0000313" key="4">
    <source>
        <dbReference type="EMBL" id="KEJ89158.1"/>
    </source>
</evidence>
<dbReference type="Pfam" id="PF00440">
    <property type="entry name" value="TetR_N"/>
    <property type="match status" value="1"/>
</dbReference>
<sequence length="182" mass="20488">MLTDLRIEKTQAALFDALGDLLTEKPFFEITVSDLSRQAGIGRQTFYRHFKSIGDMLDVRFQKSKEEQLSIVKKSLEDNEDWRLAIHRFAFERVAAEPLIARTILRGEAGPNALTNFHDQIKKLHEMAPHNRFDAATPELQRFVAPLHAGALVAVLLEWIDAGCTPDAQTMSQFLVNASVVA</sequence>
<evidence type="ECO:0000256" key="1">
    <source>
        <dbReference type="ARBA" id="ARBA00023125"/>
    </source>
</evidence>
<dbReference type="InterPro" id="IPR001647">
    <property type="entry name" value="HTH_TetR"/>
</dbReference>
<dbReference type="PANTHER" id="PTHR43479">
    <property type="entry name" value="ACREF/ENVCD OPERON REPRESSOR-RELATED"/>
    <property type="match status" value="1"/>
</dbReference>
<protein>
    <recommendedName>
        <fullName evidence="3">HTH tetR-type domain-containing protein</fullName>
    </recommendedName>
</protein>
<keyword evidence="1 2" id="KW-0238">DNA-binding</keyword>
<dbReference type="Gene3D" id="1.10.357.10">
    <property type="entry name" value="Tetracycline Repressor, domain 2"/>
    <property type="match status" value="1"/>
</dbReference>
<proteinExistence type="predicted"/>
<comment type="caution">
    <text evidence="4">The sequence shown here is derived from an EMBL/GenBank/DDBJ whole genome shotgun (WGS) entry which is preliminary data.</text>
</comment>
<feature type="DNA-binding region" description="H-T-H motif" evidence="2">
    <location>
        <begin position="31"/>
        <end position="50"/>
    </location>
</feature>
<name>A0A073IFM7_9RHOB</name>
<dbReference type="InterPro" id="IPR009057">
    <property type="entry name" value="Homeodomain-like_sf"/>
</dbReference>
<dbReference type="InterPro" id="IPR050624">
    <property type="entry name" value="HTH-type_Tx_Regulator"/>
</dbReference>
<dbReference type="Proteomes" id="UP000027734">
    <property type="component" value="Unassembled WGS sequence"/>
</dbReference>
<dbReference type="GO" id="GO:0003677">
    <property type="term" value="F:DNA binding"/>
    <property type="evidence" value="ECO:0007669"/>
    <property type="project" value="UniProtKB-UniRule"/>
</dbReference>
<accession>A0A073IFM7</accession>
<reference evidence="4 5" key="1">
    <citation type="submission" date="2014-01" db="EMBL/GenBank/DDBJ databases">
        <title>Sulfitobacter donghicola JCM 14565 Genome Sequencing.</title>
        <authorList>
            <person name="Lai Q."/>
            <person name="Hong Z."/>
        </authorList>
    </citation>
    <scope>NUCLEOTIDE SEQUENCE [LARGE SCALE GENOMIC DNA]</scope>
    <source>
        <strain evidence="4 5">JCM 14565</strain>
    </source>
</reference>
<dbReference type="eggNOG" id="COG1309">
    <property type="taxonomic scope" value="Bacteria"/>
</dbReference>
<gene>
    <name evidence="4" type="ORF">DSW25_12430</name>
</gene>
<evidence type="ECO:0000256" key="2">
    <source>
        <dbReference type="PROSITE-ProRule" id="PRU00335"/>
    </source>
</evidence>
<evidence type="ECO:0000313" key="5">
    <source>
        <dbReference type="Proteomes" id="UP000027734"/>
    </source>
</evidence>
<dbReference type="OrthoDB" id="9796019at2"/>
<dbReference type="PROSITE" id="PS50977">
    <property type="entry name" value="HTH_TETR_2"/>
    <property type="match status" value="1"/>
</dbReference>
<dbReference type="AlphaFoldDB" id="A0A073IFM7"/>
<dbReference type="SUPFAM" id="SSF46689">
    <property type="entry name" value="Homeodomain-like"/>
    <property type="match status" value="1"/>
</dbReference>
<organism evidence="4 5">
    <name type="scientific">Sulfitobacter donghicola DSW-25 = KCTC 12864 = JCM 14565</name>
    <dbReference type="NCBI Taxonomy" id="1300350"/>
    <lineage>
        <taxon>Bacteria</taxon>
        <taxon>Pseudomonadati</taxon>
        <taxon>Pseudomonadota</taxon>
        <taxon>Alphaproteobacteria</taxon>
        <taxon>Rhodobacterales</taxon>
        <taxon>Roseobacteraceae</taxon>
        <taxon>Sulfitobacter</taxon>
    </lineage>
</organism>
<dbReference type="EMBL" id="JAMC01000004">
    <property type="protein sequence ID" value="KEJ89158.1"/>
    <property type="molecule type" value="Genomic_DNA"/>
</dbReference>
<keyword evidence="5" id="KW-1185">Reference proteome</keyword>
<dbReference type="RefSeq" id="WP_025058554.1">
    <property type="nucleotide sequence ID" value="NZ_JAMC01000004.1"/>
</dbReference>
<dbReference type="PANTHER" id="PTHR43479:SF7">
    <property type="entry name" value="TETR-FAMILY TRANSCRIPTIONAL REGULATOR"/>
    <property type="match status" value="1"/>
</dbReference>